<feature type="compositionally biased region" description="Low complexity" evidence="1">
    <location>
        <begin position="182"/>
        <end position="194"/>
    </location>
</feature>
<feature type="chain" id="PRO_5028842589" evidence="3">
    <location>
        <begin position="25"/>
        <end position="234"/>
    </location>
</feature>
<keyword evidence="6" id="KW-1185">Reference proteome</keyword>
<dbReference type="InterPro" id="IPR038507">
    <property type="entry name" value="YcnI-like_sf"/>
</dbReference>
<evidence type="ECO:0000256" key="1">
    <source>
        <dbReference type="SAM" id="MobiDB-lite"/>
    </source>
</evidence>
<keyword evidence="2" id="KW-0472">Membrane</keyword>
<proteinExistence type="predicted"/>
<dbReference type="Gene3D" id="2.60.40.2230">
    <property type="entry name" value="Uncharacterised protein YcnI-like PF07987, DUF1775"/>
    <property type="match status" value="1"/>
</dbReference>
<dbReference type="Pfam" id="PF07987">
    <property type="entry name" value="DUF1775"/>
    <property type="match status" value="1"/>
</dbReference>
<dbReference type="RefSeq" id="WP_187746639.1">
    <property type="nucleotide sequence ID" value="NZ_CP060828.1"/>
</dbReference>
<protein>
    <submittedName>
        <fullName evidence="5">DUF1775 domain-containing protein</fullName>
    </submittedName>
</protein>
<dbReference type="EMBL" id="CP060828">
    <property type="protein sequence ID" value="QNP69600.1"/>
    <property type="molecule type" value="Genomic_DNA"/>
</dbReference>
<evidence type="ECO:0000256" key="2">
    <source>
        <dbReference type="SAM" id="Phobius"/>
    </source>
</evidence>
<gene>
    <name evidence="5" type="ORF">IAG44_09190</name>
</gene>
<evidence type="ECO:0000313" key="5">
    <source>
        <dbReference type="EMBL" id="QNP69600.1"/>
    </source>
</evidence>
<keyword evidence="2" id="KW-0812">Transmembrane</keyword>
<feature type="compositionally biased region" description="Pro residues" evidence="1">
    <location>
        <begin position="170"/>
        <end position="181"/>
    </location>
</feature>
<organism evidence="5 6">
    <name type="scientific">Streptomyces roseirectus</name>
    <dbReference type="NCBI Taxonomy" id="2768066"/>
    <lineage>
        <taxon>Bacteria</taxon>
        <taxon>Bacillati</taxon>
        <taxon>Actinomycetota</taxon>
        <taxon>Actinomycetes</taxon>
        <taxon>Kitasatosporales</taxon>
        <taxon>Streptomycetaceae</taxon>
        <taxon>Streptomyces</taxon>
    </lineage>
</organism>
<evidence type="ECO:0000256" key="3">
    <source>
        <dbReference type="SAM" id="SignalP"/>
    </source>
</evidence>
<dbReference type="KEGG" id="sroi:IAG44_09190"/>
<feature type="domain" description="YncI copper-binding" evidence="4">
    <location>
        <begin position="96"/>
        <end position="160"/>
    </location>
</feature>
<reference evidence="5 6" key="1">
    <citation type="submission" date="2020-08" db="EMBL/GenBank/DDBJ databases">
        <title>A novel species.</title>
        <authorList>
            <person name="Gao J."/>
        </authorList>
    </citation>
    <scope>NUCLEOTIDE SEQUENCE [LARGE SCALE GENOMIC DNA]</scope>
    <source>
        <strain evidence="5 6">CRXT-G-22</strain>
    </source>
</reference>
<evidence type="ECO:0000259" key="4">
    <source>
        <dbReference type="Pfam" id="PF07987"/>
    </source>
</evidence>
<dbReference type="Proteomes" id="UP000516052">
    <property type="component" value="Chromosome"/>
</dbReference>
<evidence type="ECO:0000313" key="6">
    <source>
        <dbReference type="Proteomes" id="UP000516052"/>
    </source>
</evidence>
<feature type="transmembrane region" description="Helical" evidence="2">
    <location>
        <begin position="208"/>
        <end position="226"/>
    </location>
</feature>
<feature type="signal peptide" evidence="3">
    <location>
        <begin position="1"/>
        <end position="24"/>
    </location>
</feature>
<dbReference type="AlphaFoldDB" id="A0A7H0I9Y4"/>
<keyword evidence="3" id="KW-0732">Signal</keyword>
<feature type="region of interest" description="Disordered" evidence="1">
    <location>
        <begin position="166"/>
        <end position="209"/>
    </location>
</feature>
<keyword evidence="2" id="KW-1133">Transmembrane helix</keyword>
<dbReference type="InterPro" id="IPR012533">
    <property type="entry name" value="YcnI-copper_dom"/>
</dbReference>
<accession>A0A7H0I9Y4</accession>
<name>A0A7H0I9Y4_9ACTN</name>
<sequence>MFKKSFVLLAAGALVVIGAQSAAAHVEVKADNPRALAKDVTLTLSAESESASAGIAELRVVLPKGIAPADVSFESGPKSWALSATSDGFRVKGAPLPVGEDVEVAVAVKQLPDAEELVFKTLQTYGDGKVDRWIELDEHGATEEEGDHSHSGNPAPVLKLRAAALETSPAPTPSAPTPSTPAPASDSPSPVASEADGDDNGGMSGGTWAAIGAGGVVAAGVGYLVVRRRGQAAE</sequence>